<evidence type="ECO:0000256" key="2">
    <source>
        <dbReference type="ARBA" id="ARBA00022448"/>
    </source>
</evidence>
<evidence type="ECO:0000256" key="1">
    <source>
        <dbReference type="ARBA" id="ARBA00004141"/>
    </source>
</evidence>
<dbReference type="AlphaFoldDB" id="A0A0C9UFG1"/>
<accession>A0A0C9UFG1</accession>
<dbReference type="InterPro" id="IPR020846">
    <property type="entry name" value="MFS_dom"/>
</dbReference>
<dbReference type="OrthoDB" id="419616at2759"/>
<dbReference type="GO" id="GO:0022857">
    <property type="term" value="F:transmembrane transporter activity"/>
    <property type="evidence" value="ECO:0007669"/>
    <property type="project" value="InterPro"/>
</dbReference>
<dbReference type="HOGENOM" id="CLU_001265_54_6_1"/>
<dbReference type="PROSITE" id="PS50850">
    <property type="entry name" value="MFS"/>
    <property type="match status" value="1"/>
</dbReference>
<feature type="transmembrane region" description="Helical" evidence="6">
    <location>
        <begin position="335"/>
        <end position="361"/>
    </location>
</feature>
<sequence>MHSADSASCLAISNAAALPSGNNNDCSLPSLDAVPIIKRRETDQVTLCSVAAGDTEALLLKVPPTPVPKLPLISLCLARLSDPITFTQIFPYVNEMMQELGVASSPSQVGFYSGIVESVFAVSQLITIFPMARLSDKIGRRPVVLAGVIGIALATIAFGLSRTLISILITRCLAGALAGNVATMQAMLTEMSDASNQAFMLPAYGLCWPVGSIIGPLIGGAFSRPAERFSIFKGSKFFIEFPYFLPCFISSIFALGTVVVGYFCLDETLPRKRRILNSDGSRVDLTKAYGTVNRTNPTSQEAQREADIDMPEMQATCPCDWNMPLLLKIPAVRDLAISSLALSFLSGGFDVIFVLFCYLPISTGGLGYSAMQIGYALAIAGSSAALLQLLVMPSLLRRCSPLTAYKYCMKLWPVAYIFLPFLNLFARMGLDSASENEVLTSRFSALLWVGVGVCLAMTRIANLAFSLSVILVKDTTPSPDALGATNGLAQFAMCLARSVAPASVSVLFAASIDYNLMGSYFWVCVMVAFAWVGIYVTDRINIIAHEYPFDKAVVYSH</sequence>
<feature type="transmembrane region" description="Helical" evidence="6">
    <location>
        <begin position="143"/>
        <end position="161"/>
    </location>
</feature>
<evidence type="ECO:0000256" key="5">
    <source>
        <dbReference type="ARBA" id="ARBA00023136"/>
    </source>
</evidence>
<reference evidence="8 9" key="1">
    <citation type="submission" date="2014-06" db="EMBL/GenBank/DDBJ databases">
        <title>Evolutionary Origins and Diversification of the Mycorrhizal Mutualists.</title>
        <authorList>
            <consortium name="DOE Joint Genome Institute"/>
            <consortium name="Mycorrhizal Genomics Consortium"/>
            <person name="Kohler A."/>
            <person name="Kuo A."/>
            <person name="Nagy L.G."/>
            <person name="Floudas D."/>
            <person name="Copeland A."/>
            <person name="Barry K.W."/>
            <person name="Cichocki N."/>
            <person name="Veneault-Fourrey C."/>
            <person name="LaButti K."/>
            <person name="Lindquist E.A."/>
            <person name="Lipzen A."/>
            <person name="Lundell T."/>
            <person name="Morin E."/>
            <person name="Murat C."/>
            <person name="Riley R."/>
            <person name="Ohm R."/>
            <person name="Sun H."/>
            <person name="Tunlid A."/>
            <person name="Henrissat B."/>
            <person name="Grigoriev I.V."/>
            <person name="Hibbett D.S."/>
            <person name="Martin F."/>
        </authorList>
    </citation>
    <scope>NUCLEOTIDE SEQUENCE [LARGE SCALE GENOMIC DNA]</scope>
    <source>
        <strain evidence="8 9">SS14</strain>
    </source>
</reference>
<keyword evidence="9" id="KW-1185">Reference proteome</keyword>
<feature type="transmembrane region" description="Helical" evidence="6">
    <location>
        <begin position="373"/>
        <end position="395"/>
    </location>
</feature>
<dbReference type="PROSITE" id="PS00216">
    <property type="entry name" value="SUGAR_TRANSPORT_1"/>
    <property type="match status" value="1"/>
</dbReference>
<feature type="transmembrane region" description="Helical" evidence="6">
    <location>
        <begin position="167"/>
        <end position="189"/>
    </location>
</feature>
<feature type="transmembrane region" description="Helical" evidence="6">
    <location>
        <begin position="201"/>
        <end position="223"/>
    </location>
</feature>
<dbReference type="Pfam" id="PF07690">
    <property type="entry name" value="MFS_1"/>
    <property type="match status" value="1"/>
</dbReference>
<organism evidence="8 9">
    <name type="scientific">Sphaerobolus stellatus (strain SS14)</name>
    <dbReference type="NCBI Taxonomy" id="990650"/>
    <lineage>
        <taxon>Eukaryota</taxon>
        <taxon>Fungi</taxon>
        <taxon>Dikarya</taxon>
        <taxon>Basidiomycota</taxon>
        <taxon>Agaricomycotina</taxon>
        <taxon>Agaricomycetes</taxon>
        <taxon>Phallomycetidae</taxon>
        <taxon>Geastrales</taxon>
        <taxon>Sphaerobolaceae</taxon>
        <taxon>Sphaerobolus</taxon>
    </lineage>
</organism>
<evidence type="ECO:0000313" key="8">
    <source>
        <dbReference type="EMBL" id="KIJ24221.1"/>
    </source>
</evidence>
<proteinExistence type="predicted"/>
<feature type="transmembrane region" description="Helical" evidence="6">
    <location>
        <begin position="518"/>
        <end position="537"/>
    </location>
</feature>
<dbReference type="GO" id="GO:0016020">
    <property type="term" value="C:membrane"/>
    <property type="evidence" value="ECO:0007669"/>
    <property type="project" value="UniProtKB-SubCell"/>
</dbReference>
<gene>
    <name evidence="8" type="ORF">M422DRAFT_237466</name>
</gene>
<feature type="transmembrane region" description="Helical" evidence="6">
    <location>
        <begin position="446"/>
        <end position="471"/>
    </location>
</feature>
<evidence type="ECO:0000256" key="6">
    <source>
        <dbReference type="SAM" id="Phobius"/>
    </source>
</evidence>
<dbReference type="InterPro" id="IPR005829">
    <property type="entry name" value="Sugar_transporter_CS"/>
</dbReference>
<dbReference type="InterPro" id="IPR036259">
    <property type="entry name" value="MFS_trans_sf"/>
</dbReference>
<keyword evidence="3 6" id="KW-0812">Transmembrane</keyword>
<feature type="transmembrane region" description="Helical" evidence="6">
    <location>
        <begin position="243"/>
        <end position="265"/>
    </location>
</feature>
<evidence type="ECO:0000256" key="3">
    <source>
        <dbReference type="ARBA" id="ARBA00022692"/>
    </source>
</evidence>
<comment type="subcellular location">
    <subcellularLocation>
        <location evidence="1">Membrane</location>
        <topology evidence="1">Multi-pass membrane protein</topology>
    </subcellularLocation>
</comment>
<evidence type="ECO:0000256" key="4">
    <source>
        <dbReference type="ARBA" id="ARBA00022989"/>
    </source>
</evidence>
<dbReference type="PANTHER" id="PTHR23504">
    <property type="entry name" value="MAJOR FACILITATOR SUPERFAMILY DOMAIN-CONTAINING PROTEIN 10"/>
    <property type="match status" value="1"/>
</dbReference>
<dbReference type="SUPFAM" id="SSF103473">
    <property type="entry name" value="MFS general substrate transporter"/>
    <property type="match status" value="1"/>
</dbReference>
<evidence type="ECO:0000313" key="9">
    <source>
        <dbReference type="Proteomes" id="UP000054279"/>
    </source>
</evidence>
<name>A0A0C9UFG1_SPHS4</name>
<keyword evidence="5 6" id="KW-0472">Membrane</keyword>
<keyword evidence="2" id="KW-0813">Transport</keyword>
<dbReference type="EMBL" id="KN837515">
    <property type="protein sequence ID" value="KIJ24221.1"/>
    <property type="molecule type" value="Genomic_DNA"/>
</dbReference>
<dbReference type="Proteomes" id="UP000054279">
    <property type="component" value="Unassembled WGS sequence"/>
</dbReference>
<dbReference type="InterPro" id="IPR011701">
    <property type="entry name" value="MFS"/>
</dbReference>
<keyword evidence="4 6" id="KW-1133">Transmembrane helix</keyword>
<evidence type="ECO:0000259" key="7">
    <source>
        <dbReference type="PROSITE" id="PS50850"/>
    </source>
</evidence>
<feature type="transmembrane region" description="Helical" evidence="6">
    <location>
        <begin position="407"/>
        <end position="426"/>
    </location>
</feature>
<dbReference type="PANTHER" id="PTHR23504:SF15">
    <property type="entry name" value="MAJOR FACILITATOR SUPERFAMILY (MFS) PROFILE DOMAIN-CONTAINING PROTEIN"/>
    <property type="match status" value="1"/>
</dbReference>
<protein>
    <recommendedName>
        <fullName evidence="7">Major facilitator superfamily (MFS) profile domain-containing protein</fullName>
    </recommendedName>
</protein>
<dbReference type="Gene3D" id="1.20.1250.20">
    <property type="entry name" value="MFS general substrate transporter like domains"/>
    <property type="match status" value="1"/>
</dbReference>
<feature type="domain" description="Major facilitator superfamily (MFS) profile" evidence="7">
    <location>
        <begin position="71"/>
        <end position="536"/>
    </location>
</feature>